<dbReference type="PANTHER" id="PTHR42930">
    <property type="entry name" value="PHOSPHATE-SPECIFIC TRANSPORT SYSTEM ACCESSORY PROTEIN PHOU"/>
    <property type="match status" value="1"/>
</dbReference>
<dbReference type="Proteomes" id="UP000767854">
    <property type="component" value="Unassembled WGS sequence"/>
</dbReference>
<dbReference type="PANTHER" id="PTHR42930:SF3">
    <property type="entry name" value="PHOSPHATE-SPECIFIC TRANSPORT SYSTEM ACCESSORY PROTEIN PHOU"/>
    <property type="match status" value="1"/>
</dbReference>
<keyword evidence="1" id="KW-0813">Transport</keyword>
<dbReference type="RefSeq" id="WP_204662082.1">
    <property type="nucleotide sequence ID" value="NZ_JAFBDT010000003.1"/>
</dbReference>
<protein>
    <recommendedName>
        <fullName evidence="1">Phosphate-specific transport system accessory protein PhoU</fullName>
    </recommendedName>
</protein>
<comment type="function">
    <text evidence="1">Plays a role in the regulation of phosphate uptake.</text>
</comment>
<comment type="similarity">
    <text evidence="1">Belongs to the PhoU family.</text>
</comment>
<accession>A0ABS2MNU7</accession>
<comment type="caution">
    <text evidence="3">The sequence shown here is derived from an EMBL/GenBank/DDBJ whole genome shotgun (WGS) entry which is preliminary data.</text>
</comment>
<feature type="domain" description="PhoU" evidence="2">
    <location>
        <begin position="119"/>
        <end position="204"/>
    </location>
</feature>
<organism evidence="3 4">
    <name type="scientific">Fusibacter tunisiensis</name>
    <dbReference type="NCBI Taxonomy" id="1008308"/>
    <lineage>
        <taxon>Bacteria</taxon>
        <taxon>Bacillati</taxon>
        <taxon>Bacillota</taxon>
        <taxon>Clostridia</taxon>
        <taxon>Eubacteriales</taxon>
        <taxon>Eubacteriales Family XII. Incertae Sedis</taxon>
        <taxon>Fusibacter</taxon>
    </lineage>
</organism>
<evidence type="ECO:0000313" key="3">
    <source>
        <dbReference type="EMBL" id="MBM7561072.1"/>
    </source>
</evidence>
<dbReference type="EMBL" id="JAFBDT010000003">
    <property type="protein sequence ID" value="MBM7561072.1"/>
    <property type="molecule type" value="Genomic_DNA"/>
</dbReference>
<feature type="domain" description="PhoU" evidence="2">
    <location>
        <begin position="16"/>
        <end position="103"/>
    </location>
</feature>
<comment type="subunit">
    <text evidence="1">Homodimer.</text>
</comment>
<evidence type="ECO:0000256" key="1">
    <source>
        <dbReference type="PIRNR" id="PIRNR003107"/>
    </source>
</evidence>
<keyword evidence="1" id="KW-0592">Phosphate transport</keyword>
<reference evidence="3 4" key="1">
    <citation type="submission" date="2021-01" db="EMBL/GenBank/DDBJ databases">
        <title>Genomic Encyclopedia of Type Strains, Phase IV (KMG-IV): sequencing the most valuable type-strain genomes for metagenomic binning, comparative biology and taxonomic classification.</title>
        <authorList>
            <person name="Goeker M."/>
        </authorList>
    </citation>
    <scope>NUCLEOTIDE SEQUENCE [LARGE SCALE GENOMIC DNA]</scope>
    <source>
        <strain evidence="3 4">DSM 24436</strain>
    </source>
</reference>
<name>A0ABS2MNU7_9FIRM</name>
<dbReference type="Pfam" id="PF01895">
    <property type="entry name" value="PhoU"/>
    <property type="match status" value="2"/>
</dbReference>
<proteinExistence type="inferred from homology"/>
<dbReference type="PIRSF" id="PIRSF003107">
    <property type="entry name" value="PhoU"/>
    <property type="match status" value="1"/>
</dbReference>
<dbReference type="NCBIfam" id="TIGR02135">
    <property type="entry name" value="phoU_full"/>
    <property type="match status" value="1"/>
</dbReference>
<dbReference type="InterPro" id="IPR028366">
    <property type="entry name" value="PhoU"/>
</dbReference>
<gene>
    <name evidence="3" type="ORF">JOC49_000589</name>
</gene>
<evidence type="ECO:0000259" key="2">
    <source>
        <dbReference type="Pfam" id="PF01895"/>
    </source>
</evidence>
<evidence type="ECO:0000313" key="4">
    <source>
        <dbReference type="Proteomes" id="UP000767854"/>
    </source>
</evidence>
<keyword evidence="1" id="KW-0963">Cytoplasm</keyword>
<dbReference type="Gene3D" id="1.20.58.220">
    <property type="entry name" value="Phosphate transport system protein phou homolog 2, domain 2"/>
    <property type="match status" value="1"/>
</dbReference>
<sequence length="216" mass="24891">MRIGLENNLNSINVEIIRMGTLVEKAIEETIEALIHQDEELARKIIKGDDRFDAMELDIENRCITAIATQQPVASDLRSLFSIVKIVTDLERIADHCQDISKLTINLAEKVYVKPLIDIPKMAEEVRKMIKMTIDCYIDQDVSKAKYICKNDDVVDAYFKTIFDDLELVMREKPDEIKQCMDFLMIGKYLERMADHATNIAEWVIFTVEGEHYAAD</sequence>
<dbReference type="InterPro" id="IPR038078">
    <property type="entry name" value="PhoU-like_sf"/>
</dbReference>
<dbReference type="SUPFAM" id="SSF109755">
    <property type="entry name" value="PhoU-like"/>
    <property type="match status" value="1"/>
</dbReference>
<dbReference type="InterPro" id="IPR026022">
    <property type="entry name" value="PhoU_dom"/>
</dbReference>
<keyword evidence="4" id="KW-1185">Reference proteome</keyword>
<comment type="subcellular location">
    <subcellularLocation>
        <location evidence="1">Cytoplasm</location>
    </subcellularLocation>
</comment>